<dbReference type="Pfam" id="PF00579">
    <property type="entry name" value="tRNA-synt_1b"/>
    <property type="match status" value="1"/>
</dbReference>
<keyword evidence="12" id="KW-1185">Reference proteome</keyword>
<dbReference type="Gene3D" id="3.40.50.620">
    <property type="entry name" value="HUPs"/>
    <property type="match status" value="1"/>
</dbReference>
<dbReference type="InterPro" id="IPR014729">
    <property type="entry name" value="Rossmann-like_a/b/a_fold"/>
</dbReference>
<organism evidence="11 12">
    <name type="scientific">Nocardioides vastitatis</name>
    <dbReference type="NCBI Taxonomy" id="2568655"/>
    <lineage>
        <taxon>Bacteria</taxon>
        <taxon>Bacillati</taxon>
        <taxon>Actinomycetota</taxon>
        <taxon>Actinomycetes</taxon>
        <taxon>Propionibacteriales</taxon>
        <taxon>Nocardioidaceae</taxon>
        <taxon>Nocardioides</taxon>
    </lineage>
</organism>
<keyword evidence="6 8" id="KW-0030">Aminoacyl-tRNA synthetase</keyword>
<accession>A0ABW0ZDG8</accession>
<dbReference type="EC" id="6.1.1.2" evidence="8"/>
<keyword evidence="8" id="KW-0963">Cytoplasm</keyword>
<comment type="subunit">
    <text evidence="8">Homodimer.</text>
</comment>
<dbReference type="InterPro" id="IPR024109">
    <property type="entry name" value="Trp-tRNA-ligase_bac-type"/>
</dbReference>
<gene>
    <name evidence="8 11" type="primary">trpS</name>
    <name evidence="11" type="ORF">ACFPQB_02050</name>
</gene>
<evidence type="ECO:0000256" key="7">
    <source>
        <dbReference type="ARBA" id="ARBA00049929"/>
    </source>
</evidence>
<feature type="compositionally biased region" description="Basic and acidic residues" evidence="10">
    <location>
        <begin position="1"/>
        <end position="10"/>
    </location>
</feature>
<comment type="caution">
    <text evidence="11">The sequence shown here is derived from an EMBL/GenBank/DDBJ whole genome shotgun (WGS) entry which is preliminary data.</text>
</comment>
<dbReference type="NCBIfam" id="TIGR00233">
    <property type="entry name" value="trpS"/>
    <property type="match status" value="1"/>
</dbReference>
<evidence type="ECO:0000256" key="6">
    <source>
        <dbReference type="ARBA" id="ARBA00023146"/>
    </source>
</evidence>
<dbReference type="InterPro" id="IPR050203">
    <property type="entry name" value="Trp-tRNA_synthetase"/>
</dbReference>
<dbReference type="SUPFAM" id="SSF52374">
    <property type="entry name" value="Nucleotidylyl transferase"/>
    <property type="match status" value="1"/>
</dbReference>
<evidence type="ECO:0000256" key="9">
    <source>
        <dbReference type="RuleBase" id="RU363036"/>
    </source>
</evidence>
<proteinExistence type="inferred from homology"/>
<dbReference type="RefSeq" id="WP_136436218.1">
    <property type="nucleotide sequence ID" value="NZ_JBHSNS010000001.1"/>
</dbReference>
<evidence type="ECO:0000256" key="5">
    <source>
        <dbReference type="ARBA" id="ARBA00022917"/>
    </source>
</evidence>
<feature type="binding site" evidence="8">
    <location>
        <position position="162"/>
    </location>
    <ligand>
        <name>L-tryptophan</name>
        <dbReference type="ChEBI" id="CHEBI:57912"/>
    </ligand>
</feature>
<evidence type="ECO:0000256" key="10">
    <source>
        <dbReference type="SAM" id="MobiDB-lite"/>
    </source>
</evidence>
<comment type="catalytic activity">
    <reaction evidence="7 8">
        <text>tRNA(Trp) + L-tryptophan + ATP = L-tryptophyl-tRNA(Trp) + AMP + diphosphate + H(+)</text>
        <dbReference type="Rhea" id="RHEA:24080"/>
        <dbReference type="Rhea" id="RHEA-COMP:9671"/>
        <dbReference type="Rhea" id="RHEA-COMP:9705"/>
        <dbReference type="ChEBI" id="CHEBI:15378"/>
        <dbReference type="ChEBI" id="CHEBI:30616"/>
        <dbReference type="ChEBI" id="CHEBI:33019"/>
        <dbReference type="ChEBI" id="CHEBI:57912"/>
        <dbReference type="ChEBI" id="CHEBI:78442"/>
        <dbReference type="ChEBI" id="CHEBI:78535"/>
        <dbReference type="ChEBI" id="CHEBI:456215"/>
        <dbReference type="EC" id="6.1.1.2"/>
    </reaction>
</comment>
<comment type="function">
    <text evidence="8">Catalyzes the attachment of tryptophan to tRNA(Trp).</text>
</comment>
<protein>
    <recommendedName>
        <fullName evidence="8">Tryptophan--tRNA ligase</fullName>
        <ecNumber evidence="8">6.1.1.2</ecNumber>
    </recommendedName>
    <alternativeName>
        <fullName evidence="8">Tryptophanyl-tRNA synthetase</fullName>
        <shortName evidence="8">TrpRS</shortName>
    </alternativeName>
</protein>
<dbReference type="EMBL" id="JBHSNS010000001">
    <property type="protein sequence ID" value="MFC5727684.1"/>
    <property type="molecule type" value="Genomic_DNA"/>
</dbReference>
<keyword evidence="2 8" id="KW-0436">Ligase</keyword>
<feature type="binding site" evidence="8">
    <location>
        <begin position="174"/>
        <end position="176"/>
    </location>
    <ligand>
        <name>ATP</name>
        <dbReference type="ChEBI" id="CHEBI:30616"/>
    </ligand>
</feature>
<evidence type="ECO:0000313" key="12">
    <source>
        <dbReference type="Proteomes" id="UP001596072"/>
    </source>
</evidence>
<comment type="subcellular location">
    <subcellularLocation>
        <location evidence="8">Cytoplasm</location>
    </subcellularLocation>
</comment>
<feature type="short sequence motif" description="'KMSKS' region" evidence="8">
    <location>
        <begin position="222"/>
        <end position="226"/>
    </location>
</feature>
<keyword evidence="3 8" id="KW-0547">Nucleotide-binding</keyword>
<dbReference type="Proteomes" id="UP001596072">
    <property type="component" value="Unassembled WGS sequence"/>
</dbReference>
<evidence type="ECO:0000256" key="4">
    <source>
        <dbReference type="ARBA" id="ARBA00022840"/>
    </source>
</evidence>
<keyword evidence="4 8" id="KW-0067">ATP-binding</keyword>
<evidence type="ECO:0000256" key="1">
    <source>
        <dbReference type="ARBA" id="ARBA00005594"/>
    </source>
</evidence>
<reference evidence="12" key="1">
    <citation type="journal article" date="2019" name="Int. J. Syst. Evol. Microbiol.">
        <title>The Global Catalogue of Microorganisms (GCM) 10K type strain sequencing project: providing services to taxonomists for standard genome sequencing and annotation.</title>
        <authorList>
            <consortium name="The Broad Institute Genomics Platform"/>
            <consortium name="The Broad Institute Genome Sequencing Center for Infectious Disease"/>
            <person name="Wu L."/>
            <person name="Ma J."/>
        </authorList>
    </citation>
    <scope>NUCLEOTIDE SEQUENCE [LARGE SCALE GENOMIC DNA]</scope>
    <source>
        <strain evidence="12">YIM 94188</strain>
    </source>
</reference>
<evidence type="ECO:0000256" key="8">
    <source>
        <dbReference type="HAMAP-Rule" id="MF_00140"/>
    </source>
</evidence>
<comment type="similarity">
    <text evidence="1 8 9">Belongs to the class-I aminoacyl-tRNA synthetase family.</text>
</comment>
<feature type="binding site" evidence="8">
    <location>
        <position position="213"/>
    </location>
    <ligand>
        <name>ATP</name>
        <dbReference type="ChEBI" id="CHEBI:30616"/>
    </ligand>
</feature>
<sequence length="365" mass="40275">MSATTEENKAPEALPKPGQPSAPEEAARPRVLSGIQPTSDSFHFGNYLGATRQWVDLQRDHQPFFFIADQHAITVEQDPKVLRERTLRAAAQLVAMGIDPERSAIFLQSHVPAHAQLGWVLSCLTGFGEARRMTQFKDKSLKQGEGAASVGLFTYPILQAADILLYRPHYVPVGEDQRQHLELTRDLAQRFNSRYKKTFRLPEPYILKATAKIADLQDPTSKMSKSGSATSGIIFLLDDPKVTAKKIRSAVTDSGTDIRYDPEEKPGISNLLSIYSALTGDTVASLEEQYAGRMYGDLKKDLADVVVDFVTPFRERTLELLEDQAYLMQVLARGAAAAGAIAEATLRDVYQRVGFVAPPALRAEA</sequence>
<feature type="binding site" evidence="8">
    <location>
        <begin position="222"/>
        <end position="226"/>
    </location>
    <ligand>
        <name>ATP</name>
        <dbReference type="ChEBI" id="CHEBI:30616"/>
    </ligand>
</feature>
<dbReference type="Gene3D" id="1.10.240.10">
    <property type="entry name" value="Tyrosyl-Transfer RNA Synthetase"/>
    <property type="match status" value="1"/>
</dbReference>
<dbReference type="PANTHER" id="PTHR43766:SF1">
    <property type="entry name" value="TRYPTOPHAN--TRNA LIGASE, MITOCHONDRIAL"/>
    <property type="match status" value="1"/>
</dbReference>
<dbReference type="PRINTS" id="PR01039">
    <property type="entry name" value="TRNASYNTHTRP"/>
</dbReference>
<evidence type="ECO:0000256" key="2">
    <source>
        <dbReference type="ARBA" id="ARBA00022598"/>
    </source>
</evidence>
<dbReference type="GO" id="GO:0004830">
    <property type="term" value="F:tryptophan-tRNA ligase activity"/>
    <property type="evidence" value="ECO:0007669"/>
    <property type="project" value="UniProtKB-EC"/>
</dbReference>
<dbReference type="InterPro" id="IPR002305">
    <property type="entry name" value="aa-tRNA-synth_Ic"/>
</dbReference>
<keyword evidence="5 8" id="KW-0648">Protein biosynthesis</keyword>
<feature type="binding site" evidence="8">
    <location>
        <begin position="45"/>
        <end position="46"/>
    </location>
    <ligand>
        <name>ATP</name>
        <dbReference type="ChEBI" id="CHEBI:30616"/>
    </ligand>
</feature>
<dbReference type="PANTHER" id="PTHR43766">
    <property type="entry name" value="TRYPTOPHAN--TRNA LIGASE, MITOCHONDRIAL"/>
    <property type="match status" value="1"/>
</dbReference>
<comment type="caution">
    <text evidence="8">Lacks conserved residue(s) required for the propagation of feature annotation.</text>
</comment>
<evidence type="ECO:0000313" key="11">
    <source>
        <dbReference type="EMBL" id="MFC5727684.1"/>
    </source>
</evidence>
<name>A0ABW0ZDG8_9ACTN</name>
<dbReference type="CDD" id="cd00806">
    <property type="entry name" value="TrpRS_core"/>
    <property type="match status" value="1"/>
</dbReference>
<dbReference type="InterPro" id="IPR002306">
    <property type="entry name" value="Trp-tRNA-ligase"/>
</dbReference>
<evidence type="ECO:0000256" key="3">
    <source>
        <dbReference type="ARBA" id="ARBA00022741"/>
    </source>
</evidence>
<dbReference type="HAMAP" id="MF_00140_B">
    <property type="entry name" value="Trp_tRNA_synth_B"/>
    <property type="match status" value="1"/>
</dbReference>
<feature type="region of interest" description="Disordered" evidence="10">
    <location>
        <begin position="1"/>
        <end position="29"/>
    </location>
</feature>
<feature type="binding site" evidence="8">
    <location>
        <begin position="36"/>
        <end position="38"/>
    </location>
    <ligand>
        <name>ATP</name>
        <dbReference type="ChEBI" id="CHEBI:30616"/>
    </ligand>
</feature>